<dbReference type="Gene3D" id="3.40.50.720">
    <property type="entry name" value="NAD(P)-binding Rossmann-like Domain"/>
    <property type="match status" value="1"/>
</dbReference>
<sequence>MTAAEATPLPTSNRSVVWIGARKLEVQQRPITPPGDNEVLVEIIATGICGSDCHNYESDKVSRQLVLGHESSGIIVKVGKNVTDRAVGQRVAIEPGFPCMECEFCVRGNPNICANLKYCGLDPTDGMLCQYFTCRASMTVPIPDNVSWEEAGAIQPLAIAVQLARRASLSASQTMAIFGCGPLGLLILAVAKAYGVKKIIMFDIEESRTKFAESYGADAGIVTSKNDDPAKDSLTFATEYAQDMIKKHDLGHGVDVAVEASGAEICAQMAICMLKPGGTCIQAGLGKPLTAVPLFLLTAKELNIKGTVRYTPGCFSDAISLLARKKVDLKPLITSTYPLTRAAEAFEAQHARKDIKIVIMNQE</sequence>
<dbReference type="EMBL" id="JANBVO010000001">
    <property type="protein sequence ID" value="KAJ9157283.1"/>
    <property type="molecule type" value="Genomic_DNA"/>
</dbReference>
<evidence type="ECO:0000313" key="14">
    <source>
        <dbReference type="Proteomes" id="UP001174694"/>
    </source>
</evidence>
<dbReference type="PROSITE" id="PS00059">
    <property type="entry name" value="ADH_ZINC"/>
    <property type="match status" value="1"/>
</dbReference>
<dbReference type="GO" id="GO:0006062">
    <property type="term" value="P:sorbitol catabolic process"/>
    <property type="evidence" value="ECO:0007669"/>
    <property type="project" value="TreeGrafter"/>
</dbReference>
<keyword evidence="14" id="KW-1185">Reference proteome</keyword>
<dbReference type="InterPro" id="IPR002328">
    <property type="entry name" value="ADH_Zn_CS"/>
</dbReference>
<dbReference type="AlphaFoldDB" id="A0AA38VXW8"/>
<dbReference type="Proteomes" id="UP001174694">
    <property type="component" value="Unassembled WGS sequence"/>
</dbReference>
<accession>A0AA38VXW8</accession>
<dbReference type="PANTHER" id="PTHR43161">
    <property type="entry name" value="SORBITOL DEHYDROGENASE"/>
    <property type="match status" value="1"/>
</dbReference>
<name>A0AA38VXW8_9PEZI</name>
<evidence type="ECO:0000256" key="8">
    <source>
        <dbReference type="ARBA" id="ARBA00025713"/>
    </source>
</evidence>
<organism evidence="13 14">
    <name type="scientific">Pleurostoma richardsiae</name>
    <dbReference type="NCBI Taxonomy" id="41990"/>
    <lineage>
        <taxon>Eukaryota</taxon>
        <taxon>Fungi</taxon>
        <taxon>Dikarya</taxon>
        <taxon>Ascomycota</taxon>
        <taxon>Pezizomycotina</taxon>
        <taxon>Sordariomycetes</taxon>
        <taxon>Sordariomycetidae</taxon>
        <taxon>Calosphaeriales</taxon>
        <taxon>Pleurostomataceae</taxon>
        <taxon>Pleurostoma</taxon>
    </lineage>
</organism>
<evidence type="ECO:0000256" key="3">
    <source>
        <dbReference type="ARBA" id="ARBA00022723"/>
    </source>
</evidence>
<evidence type="ECO:0000256" key="2">
    <source>
        <dbReference type="ARBA" id="ARBA00008072"/>
    </source>
</evidence>
<dbReference type="Pfam" id="PF08240">
    <property type="entry name" value="ADH_N"/>
    <property type="match status" value="1"/>
</dbReference>
<evidence type="ECO:0000313" key="13">
    <source>
        <dbReference type="EMBL" id="KAJ9157283.1"/>
    </source>
</evidence>
<dbReference type="InterPro" id="IPR036291">
    <property type="entry name" value="NAD(P)-bd_dom_sf"/>
</dbReference>
<dbReference type="GO" id="GO:0046526">
    <property type="term" value="F:D-xylulose reductase activity"/>
    <property type="evidence" value="ECO:0007669"/>
    <property type="project" value="UniProtKB-EC"/>
</dbReference>
<comment type="pathway">
    <text evidence="8">Carbohydrate degradation; L-arabinose degradation via L-arabinitol; D-xylulose 5-phosphate from L-arabinose (fungal route): step 4/5.</text>
</comment>
<evidence type="ECO:0000259" key="12">
    <source>
        <dbReference type="SMART" id="SM00829"/>
    </source>
</evidence>
<reference evidence="13" key="1">
    <citation type="submission" date="2022-07" db="EMBL/GenBank/DDBJ databases">
        <title>Fungi with potential for degradation of polypropylene.</title>
        <authorList>
            <person name="Gostincar C."/>
        </authorList>
    </citation>
    <scope>NUCLEOTIDE SEQUENCE</scope>
    <source>
        <strain evidence="13">EXF-13308</strain>
    </source>
</reference>
<evidence type="ECO:0000256" key="4">
    <source>
        <dbReference type="ARBA" id="ARBA00022833"/>
    </source>
</evidence>
<evidence type="ECO:0000256" key="9">
    <source>
        <dbReference type="ARBA" id="ARBA00026119"/>
    </source>
</evidence>
<dbReference type="GO" id="GO:0003939">
    <property type="term" value="F:L-iditol 2-dehydrogenase (NAD+) activity"/>
    <property type="evidence" value="ECO:0007669"/>
    <property type="project" value="TreeGrafter"/>
</dbReference>
<comment type="function">
    <text evidence="7">Xylitol dehydrogenase which catalyzes the conversion of xylitol to D-xylulose. Xylose is a major component of hemicelluloses such as xylan. Most fungi utilize D-xylose via three enzymatic reactions, xylose reductase (XR), xylitol dehydrogenase (XDH), and xylulokinase, to form xylulose 5-phosphate, which enters pentose phosphate pathway.</text>
</comment>
<dbReference type="SUPFAM" id="SSF51735">
    <property type="entry name" value="NAD(P)-binding Rossmann-fold domains"/>
    <property type="match status" value="1"/>
</dbReference>
<comment type="similarity">
    <text evidence="2 11">Belongs to the zinc-containing alcohol dehydrogenase family.</text>
</comment>
<dbReference type="CDD" id="cd05285">
    <property type="entry name" value="sorbitol_DH"/>
    <property type="match status" value="1"/>
</dbReference>
<dbReference type="Pfam" id="PF00107">
    <property type="entry name" value="ADH_zinc_N"/>
    <property type="match status" value="1"/>
</dbReference>
<dbReference type="InterPro" id="IPR013149">
    <property type="entry name" value="ADH-like_C"/>
</dbReference>
<dbReference type="PANTHER" id="PTHR43161:SF9">
    <property type="entry name" value="SORBITOL DEHYDROGENASE"/>
    <property type="match status" value="1"/>
</dbReference>
<keyword evidence="5" id="KW-0560">Oxidoreductase</keyword>
<proteinExistence type="inferred from homology"/>
<keyword evidence="4 11" id="KW-0862">Zinc</keyword>
<comment type="caution">
    <text evidence="13">The sequence shown here is derived from an EMBL/GenBank/DDBJ whole genome shotgun (WGS) entry which is preliminary data.</text>
</comment>
<evidence type="ECO:0000256" key="11">
    <source>
        <dbReference type="RuleBase" id="RU361277"/>
    </source>
</evidence>
<evidence type="ECO:0000256" key="7">
    <source>
        <dbReference type="ARBA" id="ARBA00024843"/>
    </source>
</evidence>
<dbReference type="InterPro" id="IPR011032">
    <property type="entry name" value="GroES-like_sf"/>
</dbReference>
<dbReference type="InterPro" id="IPR020843">
    <property type="entry name" value="ER"/>
</dbReference>
<evidence type="ECO:0000256" key="10">
    <source>
        <dbReference type="ARBA" id="ARBA00030139"/>
    </source>
</evidence>
<dbReference type="InterPro" id="IPR013154">
    <property type="entry name" value="ADH-like_N"/>
</dbReference>
<dbReference type="SMART" id="SM00829">
    <property type="entry name" value="PKS_ER"/>
    <property type="match status" value="1"/>
</dbReference>
<keyword evidence="6" id="KW-0520">NAD</keyword>
<dbReference type="InterPro" id="IPR045306">
    <property type="entry name" value="SDH-like"/>
</dbReference>
<evidence type="ECO:0000256" key="6">
    <source>
        <dbReference type="ARBA" id="ARBA00023027"/>
    </source>
</evidence>
<keyword evidence="3 11" id="KW-0479">Metal-binding</keyword>
<dbReference type="SUPFAM" id="SSF50129">
    <property type="entry name" value="GroES-like"/>
    <property type="match status" value="1"/>
</dbReference>
<evidence type="ECO:0000256" key="5">
    <source>
        <dbReference type="ARBA" id="ARBA00023002"/>
    </source>
</evidence>
<feature type="domain" description="Enoyl reductase (ER)" evidence="12">
    <location>
        <begin position="20"/>
        <end position="359"/>
    </location>
</feature>
<comment type="cofactor">
    <cofactor evidence="1 11">
        <name>Zn(2+)</name>
        <dbReference type="ChEBI" id="CHEBI:29105"/>
    </cofactor>
</comment>
<evidence type="ECO:0000256" key="1">
    <source>
        <dbReference type="ARBA" id="ARBA00001947"/>
    </source>
</evidence>
<dbReference type="Gene3D" id="3.90.180.10">
    <property type="entry name" value="Medium-chain alcohol dehydrogenases, catalytic domain"/>
    <property type="match status" value="1"/>
</dbReference>
<gene>
    <name evidence="13" type="ORF">NKR23_g370</name>
</gene>
<protein>
    <recommendedName>
        <fullName evidence="9">D-xylulose reductase</fullName>
        <ecNumber evidence="9">1.1.1.9</ecNumber>
    </recommendedName>
    <alternativeName>
        <fullName evidence="10">Xylitol dehydrogenase A</fullName>
    </alternativeName>
</protein>
<dbReference type="GO" id="GO:0008270">
    <property type="term" value="F:zinc ion binding"/>
    <property type="evidence" value="ECO:0007669"/>
    <property type="project" value="InterPro"/>
</dbReference>
<dbReference type="EC" id="1.1.1.9" evidence="9"/>